<name>F4LQW0_TEPAE</name>
<keyword evidence="2" id="KW-1185">Reference proteome</keyword>
<reference evidence="2" key="1">
    <citation type="journal article" date="2013" name="Genome Announc.">
        <title>First genome sequence of a syntrophic acetate-oxidizing bacterium, Tepidanaerobacter acetatoxydans strain Re1.</title>
        <authorList>
            <person name="Manzoor S."/>
            <person name="Bongcam-Rudloff E."/>
            <person name="Schnurer A."/>
            <person name="Muller B."/>
        </authorList>
    </citation>
    <scope>NUCLEOTIDE SEQUENCE [LARGE SCALE GENOMIC DNA]</scope>
    <source>
        <strain evidence="2">Re1</strain>
    </source>
</reference>
<dbReference type="AlphaFoldDB" id="F4LQW0"/>
<dbReference type="PANTHER" id="PTHR13061">
    <property type="entry name" value="DYNACTIN SUBUNIT P25"/>
    <property type="match status" value="1"/>
</dbReference>
<dbReference type="PATRIC" id="fig|1209989.3.peg.2460"/>
<organism evidence="1 2">
    <name type="scientific">Tepidanaerobacter acetatoxydans (strain DSM 21804 / JCM 16047 / Re1)</name>
    <dbReference type="NCBI Taxonomy" id="1209989"/>
    <lineage>
        <taxon>Bacteria</taxon>
        <taxon>Bacillati</taxon>
        <taxon>Bacillota</taxon>
        <taxon>Clostridia</taxon>
        <taxon>Thermosediminibacterales</taxon>
        <taxon>Tepidanaerobacteraceae</taxon>
        <taxon>Tepidanaerobacter</taxon>
    </lineage>
</organism>
<sequence>MIGSFENFSPKICQTCFIAPTADIIGNVTIKEKSSIWYGAILRGDVNTIEVGSYTNIQDGSIVHVAEDYPTIIGNNVTIGHGAIAHGCIIKDSAFIGMGAIILDGAVIGEGALIGAGALVIEGKEIPPYSLAVGAPAKVIRHLSDEYIQMTKNRAVEYAKLAEKYVNKA</sequence>
<dbReference type="OrthoDB" id="9803036at2"/>
<accession>F4LQW0</accession>
<dbReference type="eggNOG" id="COG0663">
    <property type="taxonomic scope" value="Bacteria"/>
</dbReference>
<dbReference type="InterPro" id="IPR001451">
    <property type="entry name" value="Hexapep"/>
</dbReference>
<dbReference type="InterPro" id="IPR047324">
    <property type="entry name" value="LbH_gamma_CA-like"/>
</dbReference>
<dbReference type="Proteomes" id="UP000010802">
    <property type="component" value="Chromosome"/>
</dbReference>
<dbReference type="PANTHER" id="PTHR13061:SF29">
    <property type="entry name" value="GAMMA CARBONIC ANHYDRASE-LIKE 1, MITOCHONDRIAL-RELATED"/>
    <property type="match status" value="1"/>
</dbReference>
<dbReference type="HOGENOM" id="CLU_064827_4_0_9"/>
<evidence type="ECO:0000313" key="1">
    <source>
        <dbReference type="EMBL" id="CCP26961.1"/>
    </source>
</evidence>
<dbReference type="KEGG" id="tep:TepRe1_1985"/>
<accession>L0S1B8</accession>
<dbReference type="InterPro" id="IPR011004">
    <property type="entry name" value="Trimer_LpxA-like_sf"/>
</dbReference>
<protein>
    <recommendedName>
        <fullName evidence="3">Gamma carbonic anhydrase family protein</fullName>
    </recommendedName>
</protein>
<dbReference type="Pfam" id="PF00132">
    <property type="entry name" value="Hexapep"/>
    <property type="match status" value="1"/>
</dbReference>
<gene>
    <name evidence="1" type="ordered locus">TEPIRE1_2140</name>
</gene>
<dbReference type="CDD" id="cd04645">
    <property type="entry name" value="LbH_gamma_CA_like"/>
    <property type="match status" value="1"/>
</dbReference>
<proteinExistence type="predicted"/>
<dbReference type="SUPFAM" id="SSF51161">
    <property type="entry name" value="Trimeric LpxA-like enzymes"/>
    <property type="match status" value="1"/>
</dbReference>
<evidence type="ECO:0008006" key="3">
    <source>
        <dbReference type="Google" id="ProtNLM"/>
    </source>
</evidence>
<dbReference type="STRING" id="1209989.TepRe1_1985"/>
<evidence type="ECO:0000313" key="2">
    <source>
        <dbReference type="Proteomes" id="UP000010802"/>
    </source>
</evidence>
<dbReference type="KEGG" id="tae:TepiRe1_2140"/>
<dbReference type="InterPro" id="IPR050484">
    <property type="entry name" value="Transf_Hexapept/Carb_Anhydrase"/>
</dbReference>
<dbReference type="EMBL" id="HF563609">
    <property type="protein sequence ID" value="CCP26961.1"/>
    <property type="molecule type" value="Genomic_DNA"/>
</dbReference>
<dbReference type="RefSeq" id="WP_013779035.1">
    <property type="nucleotide sequence ID" value="NC_015519.1"/>
</dbReference>
<dbReference type="Gene3D" id="2.160.10.10">
    <property type="entry name" value="Hexapeptide repeat proteins"/>
    <property type="match status" value="1"/>
</dbReference>